<dbReference type="AlphaFoldDB" id="A0A2G1DG18"/>
<accession>A0A2G1DG18</accession>
<evidence type="ECO:0000256" key="1">
    <source>
        <dbReference type="SAM" id="SignalP"/>
    </source>
</evidence>
<gene>
    <name evidence="3" type="ORF">AMOL_0083</name>
    <name evidence="4" type="ORF">CPU12_10315</name>
</gene>
<reference evidence="3 6" key="2">
    <citation type="submission" date="2018-08" db="EMBL/GenBank/DDBJ databases">
        <title>Complete genome of the Arcobacter molluscorum type strain LMG 25693.</title>
        <authorList>
            <person name="Miller W.G."/>
            <person name="Yee E."/>
            <person name="Bono J.L."/>
        </authorList>
    </citation>
    <scope>NUCLEOTIDE SEQUENCE [LARGE SCALE GENOMIC DNA]</scope>
    <source>
        <strain evidence="3 6">CECT 7696</strain>
    </source>
</reference>
<evidence type="ECO:0000313" key="5">
    <source>
        <dbReference type="Proteomes" id="UP000221222"/>
    </source>
</evidence>
<feature type="chain" id="PRO_5044573534" evidence="1">
    <location>
        <begin position="21"/>
        <end position="127"/>
    </location>
</feature>
<name>A0A2G1DG18_9BACT</name>
<organism evidence="4 5">
    <name type="scientific">Malaciobacter molluscorum LMG 25693</name>
    <dbReference type="NCBI Taxonomy" id="870501"/>
    <lineage>
        <taxon>Bacteria</taxon>
        <taxon>Pseudomonadati</taxon>
        <taxon>Campylobacterota</taxon>
        <taxon>Epsilonproteobacteria</taxon>
        <taxon>Campylobacterales</taxon>
        <taxon>Arcobacteraceae</taxon>
        <taxon>Malaciobacter</taxon>
    </lineage>
</organism>
<keyword evidence="1" id="KW-0732">Signal</keyword>
<feature type="signal peptide" evidence="1">
    <location>
        <begin position="1"/>
        <end position="20"/>
    </location>
</feature>
<dbReference type="RefSeq" id="WP_099343036.1">
    <property type="nucleotide sequence ID" value="NZ_CP032098.1"/>
</dbReference>
<evidence type="ECO:0000313" key="3">
    <source>
        <dbReference type="EMBL" id="AXX91123.1"/>
    </source>
</evidence>
<dbReference type="EMBL" id="CP032098">
    <property type="protein sequence ID" value="AXX91123.1"/>
    <property type="molecule type" value="Genomic_DNA"/>
</dbReference>
<reference evidence="4 5" key="1">
    <citation type="submission" date="2017-09" db="EMBL/GenBank/DDBJ databases">
        <title>Arcobacter canalis sp. nov., a new species isolated from a water canal contaminated with urban sewage.</title>
        <authorList>
            <person name="Perez-Cataluna A."/>
            <person name="Salas-Masso N."/>
            <person name="Figueras M.J."/>
        </authorList>
    </citation>
    <scope>NUCLEOTIDE SEQUENCE [LARGE SCALE GENOMIC DNA]</scope>
    <source>
        <strain evidence="4 5">F98-3</strain>
    </source>
</reference>
<evidence type="ECO:0000313" key="6">
    <source>
        <dbReference type="Proteomes" id="UP000262712"/>
    </source>
</evidence>
<sequence>MKSLFKLFSILILALGIANADPISQSVSKNGYDVKLTSEKSLVKGSNVLYVKVTKANKAVTNAKAKIKFYMPEMPGMPYMESENNAKLVGDKYKIDVNFSMGGTWQYQLKVKTSDGKIHKIRGSVNI</sequence>
<protein>
    <submittedName>
        <fullName evidence="3">Copper resistance protein</fullName>
    </submittedName>
</protein>
<dbReference type="KEGG" id="amol:AMOL_0083"/>
<dbReference type="Proteomes" id="UP000221222">
    <property type="component" value="Unassembled WGS sequence"/>
</dbReference>
<feature type="domain" description="YtkA-like" evidence="2">
    <location>
        <begin position="29"/>
        <end position="109"/>
    </location>
</feature>
<dbReference type="InterPro" id="IPR032693">
    <property type="entry name" value="YtkA-like_dom"/>
</dbReference>
<proteinExistence type="predicted"/>
<dbReference type="Pfam" id="PF13115">
    <property type="entry name" value="YtkA"/>
    <property type="match status" value="1"/>
</dbReference>
<dbReference type="EMBL" id="NXFY01000017">
    <property type="protein sequence ID" value="PHO17431.1"/>
    <property type="molecule type" value="Genomic_DNA"/>
</dbReference>
<evidence type="ECO:0000313" key="4">
    <source>
        <dbReference type="EMBL" id="PHO17431.1"/>
    </source>
</evidence>
<keyword evidence="5" id="KW-1185">Reference proteome</keyword>
<evidence type="ECO:0000259" key="2">
    <source>
        <dbReference type="Pfam" id="PF13115"/>
    </source>
</evidence>
<dbReference type="Proteomes" id="UP000262712">
    <property type="component" value="Chromosome"/>
</dbReference>